<protein>
    <submittedName>
        <fullName evidence="1">Uncharacterized protein</fullName>
    </submittedName>
</protein>
<dbReference type="OrthoDB" id="2082233at2"/>
<dbReference type="EMBL" id="MJEH01000005">
    <property type="protein sequence ID" value="OEH94090.1"/>
    <property type="molecule type" value="Genomic_DNA"/>
</dbReference>
<evidence type="ECO:0000313" key="1">
    <source>
        <dbReference type="EMBL" id="OEH94090.1"/>
    </source>
</evidence>
<sequence length="160" mass="19334">MKYFTYDLISTMNHGGLNREIIEEAEQQWNDNGSLYWKSYKNLINRLPTHIYNRFIKFGFHDYELEKLTIDHISLFNTNIDLILTDERKLWKLSFDDIQTFKFKHLYQNSYRIFAPTTDSWLQEEFLSVDDETISFEVLFSSGANIQIYFKDKNIKMEQL</sequence>
<organism evidence="1 2">
    <name type="scientific">Bacillus solimangrovi</name>
    <dbReference type="NCBI Taxonomy" id="1305675"/>
    <lineage>
        <taxon>Bacteria</taxon>
        <taxon>Bacillati</taxon>
        <taxon>Bacillota</taxon>
        <taxon>Bacilli</taxon>
        <taxon>Bacillales</taxon>
        <taxon>Bacillaceae</taxon>
        <taxon>Bacillus</taxon>
    </lineage>
</organism>
<keyword evidence="2" id="KW-1185">Reference proteome</keyword>
<accession>A0A1E5LJ26</accession>
<dbReference type="RefSeq" id="WP_069715859.1">
    <property type="nucleotide sequence ID" value="NZ_MJEH01000005.1"/>
</dbReference>
<dbReference type="Proteomes" id="UP000095209">
    <property type="component" value="Unassembled WGS sequence"/>
</dbReference>
<comment type="caution">
    <text evidence="1">The sequence shown here is derived from an EMBL/GenBank/DDBJ whole genome shotgun (WGS) entry which is preliminary data.</text>
</comment>
<name>A0A1E5LJ26_9BACI</name>
<dbReference type="AlphaFoldDB" id="A0A1E5LJ26"/>
<evidence type="ECO:0000313" key="2">
    <source>
        <dbReference type="Proteomes" id="UP000095209"/>
    </source>
</evidence>
<reference evidence="1 2" key="1">
    <citation type="submission" date="2016-08" db="EMBL/GenBank/DDBJ databases">
        <title>Genome of Bacillus solimangrovi GH2-4.</title>
        <authorList>
            <person name="Lim S."/>
            <person name="Kim B.-C."/>
        </authorList>
    </citation>
    <scope>NUCLEOTIDE SEQUENCE [LARGE SCALE GENOMIC DNA]</scope>
    <source>
        <strain evidence="1 2">GH2-4</strain>
    </source>
</reference>
<gene>
    <name evidence="1" type="ORF">BFG57_09595</name>
</gene>
<proteinExistence type="predicted"/>